<sequence length="63" mass="7604">MVDNTQDATHILITNKGLLPCYDGLKEEHFLQLDNNNIFQDMNKHFNKQKFILNRRIKRYILK</sequence>
<keyword evidence="2" id="KW-1185">Reference proteome</keyword>
<evidence type="ECO:0000313" key="2">
    <source>
        <dbReference type="Proteomes" id="UP000019246"/>
    </source>
</evidence>
<dbReference type="Proteomes" id="UP000019246">
    <property type="component" value="Unassembled WGS sequence"/>
</dbReference>
<dbReference type="STRING" id="1265818.MAQA_14489"/>
<name>W7BAJ8_9LIST</name>
<accession>W7BAJ8</accession>
<organism evidence="1 2">
    <name type="scientific">Listeria aquatica FSL S10-1188</name>
    <dbReference type="NCBI Taxonomy" id="1265818"/>
    <lineage>
        <taxon>Bacteria</taxon>
        <taxon>Bacillati</taxon>
        <taxon>Bacillota</taxon>
        <taxon>Bacilli</taxon>
        <taxon>Bacillales</taxon>
        <taxon>Listeriaceae</taxon>
        <taxon>Listeria</taxon>
    </lineage>
</organism>
<evidence type="ECO:0000313" key="1">
    <source>
        <dbReference type="EMBL" id="EUJ16963.1"/>
    </source>
</evidence>
<dbReference type="EMBL" id="AOCG01000016">
    <property type="protein sequence ID" value="EUJ16963.1"/>
    <property type="molecule type" value="Genomic_DNA"/>
</dbReference>
<dbReference type="AlphaFoldDB" id="W7BAJ8"/>
<proteinExistence type="predicted"/>
<comment type="caution">
    <text evidence="1">The sequence shown here is derived from an EMBL/GenBank/DDBJ whole genome shotgun (WGS) entry which is preliminary data.</text>
</comment>
<dbReference type="PATRIC" id="fig|1265818.5.peg.2919"/>
<gene>
    <name evidence="1" type="ORF">MAQA_14489</name>
</gene>
<reference evidence="1 2" key="1">
    <citation type="journal article" date="2014" name="Int. J. Syst. Evol. Microbiol.">
        <title>Listeria floridensis sp. nov., Listeria aquatica sp. nov., Listeria cornellensis sp. nov., Listeria riparia sp. nov. and Listeria grandensis sp. nov., from agricultural and natural environments.</title>
        <authorList>
            <person name="den Bakker H.C."/>
            <person name="Warchocki S."/>
            <person name="Wright E.M."/>
            <person name="Allred A.F."/>
            <person name="Ahlstrom C."/>
            <person name="Manuel C.S."/>
            <person name="Stasiewicz M.J."/>
            <person name="Burrell A."/>
            <person name="Roof S."/>
            <person name="Strawn L."/>
            <person name="Fortes E.D."/>
            <person name="Nightingale K.K."/>
            <person name="Kephart D."/>
            <person name="Wiedmann M."/>
        </authorList>
    </citation>
    <scope>NUCLEOTIDE SEQUENCE [LARGE SCALE GENOMIC DNA]</scope>
    <source>
        <strain evidence="1 2">FSL S10-1188</strain>
    </source>
</reference>
<protein>
    <submittedName>
        <fullName evidence="1">Uncharacterized protein</fullName>
    </submittedName>
</protein>